<comment type="caution">
    <text evidence="1">The sequence shown here is derived from an EMBL/GenBank/DDBJ whole genome shotgun (WGS) entry which is preliminary data.</text>
</comment>
<evidence type="ECO:0000313" key="2">
    <source>
        <dbReference type="Proteomes" id="UP000011205"/>
    </source>
</evidence>
<evidence type="ECO:0000313" key="1">
    <source>
        <dbReference type="EMBL" id="ELS54005.1"/>
    </source>
</evidence>
<dbReference type="AlphaFoldDB" id="L8PC61"/>
<dbReference type="Proteomes" id="UP000011205">
    <property type="component" value="Unassembled WGS sequence"/>
</dbReference>
<proteinExistence type="predicted"/>
<name>L8PC61_STRVR</name>
<accession>L8PC61</accession>
<dbReference type="EMBL" id="AMLP01000149">
    <property type="protein sequence ID" value="ELS54005.1"/>
    <property type="molecule type" value="Genomic_DNA"/>
</dbReference>
<reference evidence="1 2" key="1">
    <citation type="journal article" date="2013" name="Genome Announc.">
        <title>Draft Genome Sequence of Streptomyces viridochromogenes Strain Tu57, Producer of Avilamycin.</title>
        <authorList>
            <person name="Gruning B.A."/>
            <person name="Erxleben A."/>
            <person name="Hahnlein A."/>
            <person name="Gunther S."/>
        </authorList>
    </citation>
    <scope>NUCLEOTIDE SEQUENCE [LARGE SCALE GENOMIC DNA]</scope>
    <source>
        <strain evidence="1 2">Tue57</strain>
    </source>
</reference>
<gene>
    <name evidence="1" type="ORF">STVIR_5028</name>
</gene>
<protein>
    <submittedName>
        <fullName evidence="1">Putative Serine/arginine repetitive matrix protein 1</fullName>
    </submittedName>
</protein>
<sequence>MRRGVLACHRQPGVASFRGVGCRRAGGLPPGLGNRTRAPRRRFCRRLSLLRPVGGLARHRCLLHVPPHILRASAEP</sequence>
<organism evidence="1 2">
    <name type="scientific">Streptomyces viridochromogenes Tue57</name>
    <dbReference type="NCBI Taxonomy" id="1160705"/>
    <lineage>
        <taxon>Bacteria</taxon>
        <taxon>Bacillati</taxon>
        <taxon>Actinomycetota</taxon>
        <taxon>Actinomycetes</taxon>
        <taxon>Kitasatosporales</taxon>
        <taxon>Streptomycetaceae</taxon>
        <taxon>Streptomyces</taxon>
    </lineage>
</organism>
<dbReference type="PATRIC" id="fig|1160705.3.peg.4970"/>